<dbReference type="InterPro" id="IPR008205">
    <property type="entry name" value="GGGP_HepGP_synthase"/>
</dbReference>
<dbReference type="AlphaFoldDB" id="A0A5C6RTI5"/>
<dbReference type="Gene3D" id="3.20.20.390">
    <property type="entry name" value="FMN-linked oxidoreductases"/>
    <property type="match status" value="1"/>
</dbReference>
<comment type="similarity">
    <text evidence="9">Belongs to the GGGP/HepGP synthase family. Group II subfamily.</text>
</comment>
<keyword evidence="4 9" id="KW-0460">Magnesium</keyword>
<keyword evidence="3 9" id="KW-0479">Metal-binding</keyword>
<sequence length="252" mass="26401">MTHPGKIYQQITQAKQAGEKRFALLIDPDEVSLAGLPALAELGAQTGVDFLFVGGSLLVHNTLSDCLSKLRSSCSLPIVLFPGSPLQIDDKADALLFLSLISGRNPELLIGQQVISAPYLRHADLEVIGTGYMLIDGGAPTTVSYMSNTTPIPADKPDVAMATALAAEMLGLRMLYLDAGSGARNSIPEAMIKRVSGAVSIPLIVGGGIRTPERAFQVASAGADVVVVGNAIEKDRQLLRAMVEAVHAGTTI</sequence>
<dbReference type="NCBIfam" id="TIGR01768">
    <property type="entry name" value="GGGP-family"/>
    <property type="match status" value="1"/>
</dbReference>
<evidence type="ECO:0000313" key="10">
    <source>
        <dbReference type="EMBL" id="TXB65598.1"/>
    </source>
</evidence>
<organism evidence="10 11">
    <name type="scientific">Phaeodactylibacter luteus</name>
    <dbReference type="NCBI Taxonomy" id="1564516"/>
    <lineage>
        <taxon>Bacteria</taxon>
        <taxon>Pseudomonadati</taxon>
        <taxon>Bacteroidota</taxon>
        <taxon>Saprospiria</taxon>
        <taxon>Saprospirales</taxon>
        <taxon>Haliscomenobacteraceae</taxon>
        <taxon>Phaeodactylibacter</taxon>
    </lineage>
</organism>
<comment type="catalytic activity">
    <reaction evidence="8 9">
        <text>sn-glycerol 1-phosphate + (2E,6E,10E)-geranylgeranyl diphosphate = sn-3-O-(geranylgeranyl)glycerol 1-phosphate + diphosphate</text>
        <dbReference type="Rhea" id="RHEA:23404"/>
        <dbReference type="ChEBI" id="CHEBI:33019"/>
        <dbReference type="ChEBI" id="CHEBI:57677"/>
        <dbReference type="ChEBI" id="CHEBI:57685"/>
        <dbReference type="ChEBI" id="CHEBI:58756"/>
        <dbReference type="EC" id="2.5.1.41"/>
    </reaction>
</comment>
<evidence type="ECO:0000256" key="6">
    <source>
        <dbReference type="ARBA" id="ARBA00023209"/>
    </source>
</evidence>
<dbReference type="NCBIfam" id="NF003198">
    <property type="entry name" value="PRK04169.1-2"/>
    <property type="match status" value="1"/>
</dbReference>
<accession>A0A5C6RTI5</accession>
<keyword evidence="1 9" id="KW-0444">Lipid biosynthesis</keyword>
<feature type="binding site" evidence="9">
    <location>
        <position position="56"/>
    </location>
    <ligand>
        <name>Mg(2+)</name>
        <dbReference type="ChEBI" id="CHEBI:18420"/>
    </ligand>
</feature>
<dbReference type="GO" id="GO:0046474">
    <property type="term" value="P:glycerophospholipid biosynthetic process"/>
    <property type="evidence" value="ECO:0007669"/>
    <property type="project" value="UniProtKB-UniRule"/>
</dbReference>
<dbReference type="RefSeq" id="WP_147166607.1">
    <property type="nucleotide sequence ID" value="NZ_VOOR01000009.1"/>
</dbReference>
<dbReference type="InterPro" id="IPR010946">
    <property type="entry name" value="GGGP_synth"/>
</dbReference>
<feature type="binding site" evidence="9">
    <location>
        <begin position="207"/>
        <end position="208"/>
    </location>
    <ligand>
        <name>sn-glycerol 1-phosphate</name>
        <dbReference type="ChEBI" id="CHEBI:57685"/>
    </ligand>
</feature>
<dbReference type="SUPFAM" id="SSF51395">
    <property type="entry name" value="FMN-linked oxidoreductases"/>
    <property type="match status" value="1"/>
</dbReference>
<dbReference type="Pfam" id="PF01884">
    <property type="entry name" value="PcrB"/>
    <property type="match status" value="1"/>
</dbReference>
<dbReference type="HAMAP" id="MF_00112">
    <property type="entry name" value="GGGP_HepGP_synthase"/>
    <property type="match status" value="1"/>
</dbReference>
<dbReference type="Proteomes" id="UP000321580">
    <property type="component" value="Unassembled WGS sequence"/>
</dbReference>
<dbReference type="PANTHER" id="PTHR21235">
    <property type="entry name" value="IMIDAZOLE GLYCEROL PHOSPHATE SYNTHASE SUBUNIT HISF/H IGP SYNTHASE SUBUNIT HISF/H"/>
    <property type="match status" value="1"/>
</dbReference>
<proteinExistence type="inferred from homology"/>
<comment type="cofactor">
    <cofactor evidence="9">
        <name>Mg(2+)</name>
        <dbReference type="ChEBI" id="CHEBI:18420"/>
    </cofactor>
</comment>
<keyword evidence="11" id="KW-1185">Reference proteome</keyword>
<dbReference type="GO" id="GO:0000287">
    <property type="term" value="F:magnesium ion binding"/>
    <property type="evidence" value="ECO:0007669"/>
    <property type="project" value="UniProtKB-UniRule"/>
</dbReference>
<dbReference type="InterPro" id="IPR050064">
    <property type="entry name" value="IGPS_HisA/HisF"/>
</dbReference>
<dbReference type="PANTHER" id="PTHR21235:SF22">
    <property type="entry name" value="GERANYLGERANYLGLYCERYL PHOSPHATE SYNTHASE"/>
    <property type="match status" value="1"/>
</dbReference>
<evidence type="ECO:0000256" key="8">
    <source>
        <dbReference type="ARBA" id="ARBA00047288"/>
    </source>
</evidence>
<dbReference type="CDD" id="cd02812">
    <property type="entry name" value="PcrB_like"/>
    <property type="match status" value="1"/>
</dbReference>
<comment type="function">
    <text evidence="9">Prenyltransferase that catalyzes the transfer of the geranylgeranyl moiety of geranylgeranyl diphosphate (GGPP) to the C3 hydroxyl of sn-glycerol-1-phosphate (G1P).</text>
</comment>
<evidence type="ECO:0000256" key="4">
    <source>
        <dbReference type="ARBA" id="ARBA00022842"/>
    </source>
</evidence>
<dbReference type="GO" id="GO:0005737">
    <property type="term" value="C:cytoplasm"/>
    <property type="evidence" value="ECO:0007669"/>
    <property type="project" value="InterPro"/>
</dbReference>
<dbReference type="GO" id="GO:0047294">
    <property type="term" value="F:phosphoglycerol geranylgeranyltransferase activity"/>
    <property type="evidence" value="ECO:0007669"/>
    <property type="project" value="UniProtKB-UniRule"/>
</dbReference>
<feature type="binding site" evidence="9">
    <location>
        <begin position="229"/>
        <end position="230"/>
    </location>
    <ligand>
        <name>sn-glycerol 1-phosphate</name>
        <dbReference type="ChEBI" id="CHEBI:57685"/>
    </ligand>
</feature>
<evidence type="ECO:0000313" key="11">
    <source>
        <dbReference type="Proteomes" id="UP000321580"/>
    </source>
</evidence>
<keyword evidence="5 9" id="KW-0443">Lipid metabolism</keyword>
<evidence type="ECO:0000256" key="2">
    <source>
        <dbReference type="ARBA" id="ARBA00022679"/>
    </source>
</evidence>
<dbReference type="OrthoDB" id="9807235at2"/>
<dbReference type="NCBIfam" id="TIGR01769">
    <property type="entry name" value="GGGP"/>
    <property type="match status" value="1"/>
</dbReference>
<protein>
    <recommendedName>
        <fullName evidence="9">Geranylgeranylglyceryl phosphate synthase</fullName>
        <shortName evidence="9">GGGP synthase</shortName>
        <shortName evidence="9">GGGPS</shortName>
        <ecNumber evidence="9">2.5.1.41</ecNumber>
    </recommendedName>
    <alternativeName>
        <fullName evidence="9">(S)-3-O-geranylgeranylglyceryl phosphate synthase</fullName>
    </alternativeName>
    <alternativeName>
        <fullName evidence="9">Phosphoglycerol geranylgeranyltransferase</fullName>
    </alternativeName>
</protein>
<reference evidence="10 11" key="1">
    <citation type="submission" date="2019-08" db="EMBL/GenBank/DDBJ databases">
        <title>Genome of Phaeodactylibacter luteus.</title>
        <authorList>
            <person name="Bowman J.P."/>
        </authorList>
    </citation>
    <scope>NUCLEOTIDE SEQUENCE [LARGE SCALE GENOMIC DNA]</scope>
    <source>
        <strain evidence="10 11">KCTC 42180</strain>
    </source>
</reference>
<keyword evidence="7 9" id="KW-1208">Phospholipid metabolism</keyword>
<gene>
    <name evidence="10" type="ORF">FRY97_06345</name>
</gene>
<evidence type="ECO:0000256" key="5">
    <source>
        <dbReference type="ARBA" id="ARBA00023098"/>
    </source>
</evidence>
<evidence type="ECO:0000256" key="9">
    <source>
        <dbReference type="HAMAP-Rule" id="MF_00112"/>
    </source>
</evidence>
<feature type="binding site" evidence="9">
    <location>
        <begin position="176"/>
        <end position="182"/>
    </location>
    <ligand>
        <name>sn-glycerol 1-phosphate</name>
        <dbReference type="ChEBI" id="CHEBI:57685"/>
    </ligand>
</feature>
<feature type="binding site" evidence="9">
    <location>
        <position position="27"/>
    </location>
    <ligand>
        <name>Mg(2+)</name>
        <dbReference type="ChEBI" id="CHEBI:18420"/>
    </ligand>
</feature>
<evidence type="ECO:0000256" key="3">
    <source>
        <dbReference type="ARBA" id="ARBA00022723"/>
    </source>
</evidence>
<dbReference type="EC" id="2.5.1.41" evidence="9"/>
<keyword evidence="2 9" id="KW-0808">Transferase</keyword>
<comment type="caution">
    <text evidence="9">Lacks conserved residue(s) required for the propagation of feature annotation.</text>
</comment>
<name>A0A5C6RTI5_9BACT</name>
<dbReference type="GO" id="GO:0000107">
    <property type="term" value="F:imidazoleglycerol-phosphate synthase activity"/>
    <property type="evidence" value="ECO:0007669"/>
    <property type="project" value="TreeGrafter"/>
</dbReference>
<dbReference type="InterPro" id="IPR038597">
    <property type="entry name" value="GGGP/HepGP_synthase_sf"/>
</dbReference>
<evidence type="ECO:0000256" key="7">
    <source>
        <dbReference type="ARBA" id="ARBA00023264"/>
    </source>
</evidence>
<keyword evidence="6 9" id="KW-0594">Phospholipid biosynthesis</keyword>
<comment type="caution">
    <text evidence="10">The sequence shown here is derived from an EMBL/GenBank/DDBJ whole genome shotgun (WGS) entry which is preliminary data.</text>
</comment>
<dbReference type="EMBL" id="VOOR01000009">
    <property type="protein sequence ID" value="TXB65598.1"/>
    <property type="molecule type" value="Genomic_DNA"/>
</dbReference>
<evidence type="ECO:0000256" key="1">
    <source>
        <dbReference type="ARBA" id="ARBA00022516"/>
    </source>
</evidence>